<dbReference type="SUPFAM" id="SSF46785">
    <property type="entry name" value="Winged helix' DNA-binding domain"/>
    <property type="match status" value="1"/>
</dbReference>
<evidence type="ECO:0000313" key="9">
    <source>
        <dbReference type="EMBL" id="TRA84553.1"/>
    </source>
</evidence>
<evidence type="ECO:0000256" key="5">
    <source>
        <dbReference type="ARBA" id="ARBA00054626"/>
    </source>
</evidence>
<dbReference type="InterPro" id="IPR005119">
    <property type="entry name" value="LysR_subst-bd"/>
</dbReference>
<dbReference type="Pfam" id="PF00126">
    <property type="entry name" value="HTH_1"/>
    <property type="match status" value="1"/>
</dbReference>
<dbReference type="PANTHER" id="PTHR30126">
    <property type="entry name" value="HTH-TYPE TRANSCRIPTIONAL REGULATOR"/>
    <property type="match status" value="1"/>
</dbReference>
<keyword evidence="3" id="KW-0238">DNA-binding</keyword>
<sequence length="292" mass="31078">MTLDQLRIFAEVARHQHITKAAKAMNMTQSAVSAAVNTLEQRHGVTLFDRVGRSIVLNQTGTIFLEHALQVLVEAKAAESALSDLAGLLRGELSVMASQTAGAYWLPSRLAKFHACYPGLGLDVRIGNTEAVADAVEAGRVELGVVEGVVDRPTLSSRTIASDEMIVVVSPAHSWAKGVKLGKADLANATWVLREPGSGTRLAFETMIAKEKLRLQALKIAIVLPGNEAVLGAVGAGMGATLTSRSAAQTKLSSGLLVEANCSPVPRPFFLIRHKERYRSKAGDAFEAQMAD</sequence>
<accession>A0AA94V8P9</accession>
<evidence type="ECO:0000256" key="1">
    <source>
        <dbReference type="ARBA" id="ARBA00009437"/>
    </source>
</evidence>
<evidence type="ECO:0000256" key="7">
    <source>
        <dbReference type="ARBA" id="ARBA00083243"/>
    </source>
</evidence>
<keyword evidence="2" id="KW-0805">Transcription regulation</keyword>
<evidence type="ECO:0000256" key="3">
    <source>
        <dbReference type="ARBA" id="ARBA00023125"/>
    </source>
</evidence>
<dbReference type="Proteomes" id="UP000320858">
    <property type="component" value="Unassembled WGS sequence"/>
</dbReference>
<dbReference type="SUPFAM" id="SSF53850">
    <property type="entry name" value="Periplasmic binding protein-like II"/>
    <property type="match status" value="1"/>
</dbReference>
<dbReference type="Pfam" id="PF03466">
    <property type="entry name" value="LysR_substrate"/>
    <property type="match status" value="1"/>
</dbReference>
<dbReference type="Gene3D" id="1.10.10.10">
    <property type="entry name" value="Winged helix-like DNA-binding domain superfamily/Winged helix DNA-binding domain"/>
    <property type="match status" value="1"/>
</dbReference>
<evidence type="ECO:0000256" key="6">
    <source>
        <dbReference type="ARBA" id="ARBA00067332"/>
    </source>
</evidence>
<organism evidence="9 10">
    <name type="scientific">Rhizobium rhizogenes</name>
    <name type="common">Agrobacterium rhizogenes</name>
    <dbReference type="NCBI Taxonomy" id="359"/>
    <lineage>
        <taxon>Bacteria</taxon>
        <taxon>Pseudomonadati</taxon>
        <taxon>Pseudomonadota</taxon>
        <taxon>Alphaproteobacteria</taxon>
        <taxon>Hyphomicrobiales</taxon>
        <taxon>Rhizobiaceae</taxon>
        <taxon>Rhizobium/Agrobacterium group</taxon>
        <taxon>Rhizobium</taxon>
    </lineage>
</organism>
<gene>
    <name evidence="9" type="ORF">EXN24_25180</name>
</gene>
<dbReference type="InterPro" id="IPR036388">
    <property type="entry name" value="WH-like_DNA-bd_sf"/>
</dbReference>
<comment type="caution">
    <text evidence="9">The sequence shown here is derived from an EMBL/GenBank/DDBJ whole genome shotgun (WGS) entry which is preliminary data.</text>
</comment>
<dbReference type="Gene3D" id="3.40.190.290">
    <property type="match status" value="1"/>
</dbReference>
<proteinExistence type="inferred from homology"/>
<dbReference type="InterPro" id="IPR036390">
    <property type="entry name" value="WH_DNA-bd_sf"/>
</dbReference>
<reference evidence="9 10" key="1">
    <citation type="journal article" date="2019" name="Appl. Microbiol. Biotechnol.">
        <title>Differential efficiency of wild type rhizogenic strains for rol gene transformation of plants.</title>
        <authorList>
            <person name="Desmet S."/>
            <person name="De Keyser E."/>
            <person name="Van Vaerenbergh J."/>
            <person name="Baeyen S."/>
            <person name="Van Huylenbroeck J."/>
            <person name="Geelen D."/>
            <person name="Dhooghe E."/>
        </authorList>
    </citation>
    <scope>NUCLEOTIDE SEQUENCE [LARGE SCALE GENOMIC DNA]</scope>
    <source>
        <strain evidence="9 10">B 4.1</strain>
    </source>
</reference>
<keyword evidence="4" id="KW-0804">Transcription</keyword>
<dbReference type="PROSITE" id="PS50931">
    <property type="entry name" value="HTH_LYSR"/>
    <property type="match status" value="1"/>
</dbReference>
<name>A0AA94V8P9_RHIRH</name>
<comment type="similarity">
    <text evidence="1">Belongs to the LysR transcriptional regulatory family.</text>
</comment>
<dbReference type="EMBL" id="SGOB01000009">
    <property type="protein sequence ID" value="TRA84553.1"/>
    <property type="molecule type" value="Genomic_DNA"/>
</dbReference>
<dbReference type="RefSeq" id="WP_142851625.1">
    <property type="nucleotide sequence ID" value="NZ_SGOB01000009.1"/>
</dbReference>
<evidence type="ECO:0000259" key="8">
    <source>
        <dbReference type="PROSITE" id="PS50931"/>
    </source>
</evidence>
<feature type="domain" description="HTH lysR-type" evidence="8">
    <location>
        <begin position="1"/>
        <end position="58"/>
    </location>
</feature>
<evidence type="ECO:0000256" key="4">
    <source>
        <dbReference type="ARBA" id="ARBA00023163"/>
    </source>
</evidence>
<dbReference type="PRINTS" id="PR00039">
    <property type="entry name" value="HTHLYSR"/>
</dbReference>
<dbReference type="GO" id="GO:0000976">
    <property type="term" value="F:transcription cis-regulatory region binding"/>
    <property type="evidence" value="ECO:0007669"/>
    <property type="project" value="TreeGrafter"/>
</dbReference>
<dbReference type="PANTHER" id="PTHR30126:SF39">
    <property type="entry name" value="HTH-TYPE TRANSCRIPTIONAL REGULATOR CYSL"/>
    <property type="match status" value="1"/>
</dbReference>
<evidence type="ECO:0000256" key="2">
    <source>
        <dbReference type="ARBA" id="ARBA00023015"/>
    </source>
</evidence>
<dbReference type="AlphaFoldDB" id="A0AA94V8P9"/>
<dbReference type="FunFam" id="1.10.10.10:FF:000001">
    <property type="entry name" value="LysR family transcriptional regulator"/>
    <property type="match status" value="1"/>
</dbReference>
<protein>
    <recommendedName>
        <fullName evidence="6">HTH-type transcriptional regulator TtuA</fullName>
    </recommendedName>
    <alternativeName>
        <fullName evidence="7">Tartrate utilization transcriptional regulator</fullName>
    </alternativeName>
</protein>
<evidence type="ECO:0000313" key="10">
    <source>
        <dbReference type="Proteomes" id="UP000320858"/>
    </source>
</evidence>
<comment type="function">
    <text evidence="5">Transcriptional regulator of the ttuABCDE tartrate utilization operon.</text>
</comment>
<dbReference type="InterPro" id="IPR000847">
    <property type="entry name" value="LysR_HTH_N"/>
</dbReference>
<dbReference type="GO" id="GO:0003700">
    <property type="term" value="F:DNA-binding transcription factor activity"/>
    <property type="evidence" value="ECO:0007669"/>
    <property type="project" value="InterPro"/>
</dbReference>